<organism evidence="2">
    <name type="scientific">Bradyrhizobium barranii subsp. barranii</name>
    <dbReference type="NCBI Taxonomy" id="2823807"/>
    <lineage>
        <taxon>Bacteria</taxon>
        <taxon>Pseudomonadati</taxon>
        <taxon>Pseudomonadota</taxon>
        <taxon>Alphaproteobacteria</taxon>
        <taxon>Hyphomicrobiales</taxon>
        <taxon>Nitrobacteraceae</taxon>
        <taxon>Bradyrhizobium</taxon>
        <taxon>Bradyrhizobium barranii</taxon>
    </lineage>
</organism>
<evidence type="ECO:0000256" key="1">
    <source>
        <dbReference type="SAM" id="MobiDB-lite"/>
    </source>
</evidence>
<evidence type="ECO:0000313" key="2">
    <source>
        <dbReference type="EMBL" id="NYY87417.1"/>
    </source>
</evidence>
<protein>
    <submittedName>
        <fullName evidence="2">Uncharacterized protein</fullName>
    </submittedName>
</protein>
<gene>
    <name evidence="3" type="ORF">G6321_00015330</name>
    <name evidence="2" type="ORF">G6321_02940</name>
</gene>
<feature type="region of interest" description="Disordered" evidence="1">
    <location>
        <begin position="41"/>
        <end position="61"/>
    </location>
</feature>
<name>A0A7Z0Q670_9BRAD</name>
<evidence type="ECO:0000313" key="4">
    <source>
        <dbReference type="Proteomes" id="UP000564836"/>
    </source>
</evidence>
<dbReference type="EMBL" id="JACBFH010000001">
    <property type="protein sequence ID" value="NYY87417.1"/>
    <property type="molecule type" value="Genomic_DNA"/>
</dbReference>
<dbReference type="EMBL" id="CP088280">
    <property type="protein sequence ID" value="UGX96433.1"/>
    <property type="molecule type" value="Genomic_DNA"/>
</dbReference>
<sequence length="76" mass="8574">MSIELALRNQLAILTALENVSLRLEPQDDTATHAVRRQIAETDKASKSMASPKFDMRPREGHKDICTRDRCHCGPQ</sequence>
<accession>A0A7Z0Q670</accession>
<proteinExistence type="predicted"/>
<dbReference type="RefSeq" id="WP_166342999.1">
    <property type="nucleotide sequence ID" value="NZ_CP088280.1"/>
</dbReference>
<reference evidence="3 4" key="1">
    <citation type="journal article" date="2017" name="Syst. Appl. Microbiol.">
        <title>Soybeans inoculated with root zone soils of Canadian native legumes harbour diverse and novel Bradyrhizobium spp. that possess agricultural potential.</title>
        <authorList>
            <person name="Bromfield E.S.P."/>
            <person name="Cloutier S."/>
            <person name="Tambong J.T."/>
            <person name="Tran Thi T.V."/>
        </authorList>
    </citation>
    <scope>NUCLEOTIDE SEQUENCE [LARGE SCALE GENOMIC DNA]</scope>
    <source>
        <strain evidence="3 4">323S2</strain>
    </source>
</reference>
<reference evidence="3 4" key="3">
    <citation type="journal article" date="2022" name="Int. J. Syst. Evol. Microbiol.">
        <title>Strains of Bradyrhizobium barranii sp. nov. associated with legumes native to Canada are symbionts of soybeans and belong to different subspecies (subsp. barranii subsp. nov. and subsp. apii subsp. nov.) and symbiovars (sv. glycinearum and sv. septentrionale).</title>
        <authorList>
            <person name="Bromfield E.S.P."/>
            <person name="Cloutier S."/>
            <person name="Wasai-Hara S."/>
            <person name="Minamisawa K."/>
        </authorList>
    </citation>
    <scope>NUCLEOTIDE SEQUENCE [LARGE SCALE GENOMIC DNA]</scope>
    <source>
        <strain evidence="3 4">323S2</strain>
    </source>
</reference>
<dbReference type="Proteomes" id="UP000564836">
    <property type="component" value="Chromosome"/>
</dbReference>
<reference evidence="2" key="2">
    <citation type="submission" date="2020-06" db="EMBL/GenBank/DDBJ databases">
        <title>Whole Genome Sequence of Bradyrhizobium sp. Strain 323S2.</title>
        <authorList>
            <person name="Bromfield E.S.P."/>
        </authorList>
    </citation>
    <scope>NUCLEOTIDE SEQUENCE [LARGE SCALE GENOMIC DNA]</scope>
    <source>
        <strain evidence="2">323S2</strain>
    </source>
</reference>
<dbReference type="AlphaFoldDB" id="A0A7Z0Q670"/>
<evidence type="ECO:0000313" key="3">
    <source>
        <dbReference type="EMBL" id="UGX96433.1"/>
    </source>
</evidence>